<dbReference type="Gene3D" id="3.80.10.10">
    <property type="entry name" value="Ribonuclease Inhibitor"/>
    <property type="match status" value="2"/>
</dbReference>
<feature type="domain" description="F-box" evidence="1">
    <location>
        <begin position="23"/>
        <end position="61"/>
    </location>
</feature>
<dbReference type="InterPro" id="IPR036047">
    <property type="entry name" value="F-box-like_dom_sf"/>
</dbReference>
<dbReference type="Proteomes" id="UP000738359">
    <property type="component" value="Unassembled WGS sequence"/>
</dbReference>
<dbReference type="OrthoDB" id="2405020at2759"/>
<name>A0A9P6LX13_MORAP</name>
<evidence type="ECO:0000259" key="1">
    <source>
        <dbReference type="Pfam" id="PF12937"/>
    </source>
</evidence>
<dbReference type="SUPFAM" id="SSF52047">
    <property type="entry name" value="RNI-like"/>
    <property type="match status" value="1"/>
</dbReference>
<accession>A0A9P6LX13</accession>
<comment type="caution">
    <text evidence="2">The sequence shown here is derived from an EMBL/GenBank/DDBJ whole genome shotgun (WGS) entry which is preliminary data.</text>
</comment>
<dbReference type="InterPro" id="IPR032675">
    <property type="entry name" value="LRR_dom_sf"/>
</dbReference>
<dbReference type="EMBL" id="JAAAHY010001524">
    <property type="protein sequence ID" value="KAF9948477.1"/>
    <property type="molecule type" value="Genomic_DNA"/>
</dbReference>
<keyword evidence="3" id="KW-1185">Reference proteome</keyword>
<protein>
    <recommendedName>
        <fullName evidence="1">F-box domain-containing protein</fullName>
    </recommendedName>
</protein>
<proteinExistence type="predicted"/>
<sequence>MNSPFESPSMNRGNAIHIVLAIPELTCELFSNLTSHELANCIRVCRYWMHHLEPVLWTNFCNGGRRRTKLLPETTAALIRNLPYIRTIELTLQDHAVLQELAHSTTHASQPGDSASDRGEPCTQLRRLTLENSYRFEEYLGYMKPECINARDFSLLLSNTITLLNRNPLLTHLTLPFPDVKPDDPILAAISNLKGLQYLAVQSNGVSPIHTRSVSLLLRACLPLPEVTELRINSHVRWVDRVHDMDIPDMETIIEEAAVTRFSQTPTPGKIKALELPSRPESSSNPIALSLLKSGLLDLESFTLPQFAGDSLHNNFEQLVRESCPNLKHLRCSCSSGHLDGCRHMRDFIRGCSGLLSFVADAFSDEDYDYRNNSYQPRCLISDLVSHHRETLEVYELKNYDQVASRDLQQVLAQCKRLKRFHVIAKFPNYYRLDGDRGFETEDATEGDWVCTELRELWITLGRYSIPKYVQDRLYEQIGRLEQLEQLTLDINRRKDPQLYHWGDEKRLELDVNMLGELAGLKNLRSLRMASCFCSNMRMPEVEFMHEHWLRLSEITLMGLDVSHLRAKEHWQWLIGKRPHLRFHTIEIGQMPEYVHYL</sequence>
<organism evidence="2 3">
    <name type="scientific">Mortierella alpina</name>
    <name type="common">Oleaginous fungus</name>
    <name type="synonym">Mortierella renispora</name>
    <dbReference type="NCBI Taxonomy" id="64518"/>
    <lineage>
        <taxon>Eukaryota</taxon>
        <taxon>Fungi</taxon>
        <taxon>Fungi incertae sedis</taxon>
        <taxon>Mucoromycota</taxon>
        <taxon>Mortierellomycotina</taxon>
        <taxon>Mortierellomycetes</taxon>
        <taxon>Mortierellales</taxon>
        <taxon>Mortierellaceae</taxon>
        <taxon>Mortierella</taxon>
    </lineage>
</organism>
<evidence type="ECO:0000313" key="3">
    <source>
        <dbReference type="Proteomes" id="UP000738359"/>
    </source>
</evidence>
<reference evidence="2" key="1">
    <citation type="journal article" date="2020" name="Fungal Divers.">
        <title>Resolving the Mortierellaceae phylogeny through synthesis of multi-gene phylogenetics and phylogenomics.</title>
        <authorList>
            <person name="Vandepol N."/>
            <person name="Liber J."/>
            <person name="Desiro A."/>
            <person name="Na H."/>
            <person name="Kennedy M."/>
            <person name="Barry K."/>
            <person name="Grigoriev I.V."/>
            <person name="Miller A.N."/>
            <person name="O'Donnell K."/>
            <person name="Stajich J.E."/>
            <person name="Bonito G."/>
        </authorList>
    </citation>
    <scope>NUCLEOTIDE SEQUENCE</scope>
    <source>
        <strain evidence="2">CK1249</strain>
    </source>
</reference>
<dbReference type="SUPFAM" id="SSF81383">
    <property type="entry name" value="F-box domain"/>
    <property type="match status" value="1"/>
</dbReference>
<dbReference type="InterPro" id="IPR001810">
    <property type="entry name" value="F-box_dom"/>
</dbReference>
<gene>
    <name evidence="2" type="ORF">BGZ70_002204</name>
</gene>
<evidence type="ECO:0000313" key="2">
    <source>
        <dbReference type="EMBL" id="KAF9948477.1"/>
    </source>
</evidence>
<dbReference type="AlphaFoldDB" id="A0A9P6LX13"/>
<dbReference type="Pfam" id="PF12937">
    <property type="entry name" value="F-box-like"/>
    <property type="match status" value="1"/>
</dbReference>